<keyword evidence="2" id="KW-1185">Reference proteome</keyword>
<feature type="region of interest" description="Disordered" evidence="1">
    <location>
        <begin position="71"/>
        <end position="245"/>
    </location>
</feature>
<evidence type="ECO:0008006" key="4">
    <source>
        <dbReference type="Google" id="ProtNLM"/>
    </source>
</evidence>
<organism evidence="2 3">
    <name type="scientific">Odocoileus virginianus</name>
    <name type="common">White-tailed deer</name>
    <dbReference type="NCBI Taxonomy" id="9874"/>
    <lineage>
        <taxon>Eukaryota</taxon>
        <taxon>Metazoa</taxon>
        <taxon>Chordata</taxon>
        <taxon>Craniata</taxon>
        <taxon>Vertebrata</taxon>
        <taxon>Euteleostomi</taxon>
        <taxon>Mammalia</taxon>
        <taxon>Eutheria</taxon>
        <taxon>Laurasiatheria</taxon>
        <taxon>Artiodactyla</taxon>
        <taxon>Ruminantia</taxon>
        <taxon>Pecora</taxon>
        <taxon>Cervidae</taxon>
        <taxon>Odocoileinae</taxon>
        <taxon>Odocoileus</taxon>
    </lineage>
</organism>
<name>A0ABM4HDL6_ODOVR</name>
<evidence type="ECO:0000313" key="3">
    <source>
        <dbReference type="RefSeq" id="XP_070313666.1"/>
    </source>
</evidence>
<proteinExistence type="predicted"/>
<dbReference type="Proteomes" id="UP001652640">
    <property type="component" value="Chromosome 28"/>
</dbReference>
<feature type="compositionally biased region" description="Low complexity" evidence="1">
    <location>
        <begin position="23"/>
        <end position="37"/>
    </location>
</feature>
<gene>
    <name evidence="3" type="primary">LOC139031887</name>
</gene>
<evidence type="ECO:0000313" key="2">
    <source>
        <dbReference type="Proteomes" id="UP001652640"/>
    </source>
</evidence>
<dbReference type="RefSeq" id="XP_070313666.1">
    <property type="nucleotide sequence ID" value="XM_070457565.1"/>
</dbReference>
<feature type="region of interest" description="Disordered" evidence="1">
    <location>
        <begin position="1"/>
        <end position="55"/>
    </location>
</feature>
<dbReference type="GeneID" id="139031887"/>
<reference evidence="2" key="1">
    <citation type="journal article" date="2022" name="J. Hered.">
        <title>A De Novo Chromosome-Level Genome Assembly of the White-Tailed Deer, Odocoileus Virginianus.</title>
        <authorList>
            <person name="London E.W."/>
            <person name="Roca A.L."/>
            <person name="Novakofski J.E."/>
            <person name="Mateus-Pinilla N.E."/>
        </authorList>
    </citation>
    <scope>NUCLEOTIDE SEQUENCE [LARGE SCALE GENOMIC DNA]</scope>
</reference>
<sequence>MGEDFLLLPPDGSKIGETGFKPGLKGSFAGKKGAGSAERTPGRRLGSQRWGAPSPPAAHALALAAGCYPERGRERQGNRRPGLLYRGPPAVCVRRPGLRAATTGPRRPGSSDRVPEWRCGPHAAPRGASPLAAGSPRPSRPPEPSTEHPQVLSFPLVPLRGKLSPGRSRRGQPGPARPPRDGAGSSYLRPRGLVEPPPPAGLSPRSGPRFSVAAAAAAAAPCPPVTRETASLPPANQPAPFTWRL</sequence>
<evidence type="ECO:0000256" key="1">
    <source>
        <dbReference type="SAM" id="MobiDB-lite"/>
    </source>
</evidence>
<feature type="compositionally biased region" description="Low complexity" evidence="1">
    <location>
        <begin position="127"/>
        <end position="137"/>
    </location>
</feature>
<reference evidence="3" key="2">
    <citation type="submission" date="2025-08" db="UniProtKB">
        <authorList>
            <consortium name="RefSeq"/>
        </authorList>
    </citation>
    <scope>IDENTIFICATION</scope>
    <source>
        <tissue evidence="3">Tongue muscle</tissue>
    </source>
</reference>
<accession>A0ABM4HDL6</accession>
<protein>
    <recommendedName>
        <fullName evidence="4">Basic proline-rich protein-like</fullName>
    </recommendedName>
</protein>